<dbReference type="Gene3D" id="3.40.1690.10">
    <property type="entry name" value="secretion proteins EscU"/>
    <property type="match status" value="1"/>
</dbReference>
<feature type="transmembrane region" description="Helical" evidence="2">
    <location>
        <begin position="89"/>
        <end position="109"/>
    </location>
</feature>
<dbReference type="Proteomes" id="UP000280434">
    <property type="component" value="Unassembled WGS sequence"/>
</dbReference>
<dbReference type="PANTHER" id="PTHR30531:SF12">
    <property type="entry name" value="FLAGELLAR BIOSYNTHETIC PROTEIN FLHB"/>
    <property type="match status" value="1"/>
</dbReference>
<keyword evidence="2" id="KW-1133">Transmembrane helix</keyword>
<feature type="transmembrane region" description="Helical" evidence="2">
    <location>
        <begin position="192"/>
        <end position="211"/>
    </location>
</feature>
<dbReference type="OrthoDB" id="9807950at2"/>
<comment type="caution">
    <text evidence="3">The sequence shown here is derived from an EMBL/GenBank/DDBJ whole genome shotgun (WGS) entry which is preliminary data.</text>
</comment>
<feature type="transmembrane region" description="Helical" evidence="2">
    <location>
        <begin position="32"/>
        <end position="50"/>
    </location>
</feature>
<sequence>MAEQDLDRNEAATPYKLQRARERGQVAKSPEVVSAVVFAFAMAYLAWQGWAVWRTQFRFDLALMSVAGRLDASPAALIALLGHTVQTTFVQAVPFLITIVVAAVIGNVMQNGVVLSAHPIKPDWTRINPVTGFKRLFTLRTLFQGVRTCLKLVLLTLAAYFTLKHLVPQFYYLASLSPLGLVRTMLDDFASLGLRIAAMLGLIALLDSLYTRREFAKRMRMSKRELKDEFKQREGDPRIRSRLRELRREMLKRSQSVRNTSQADVLITNPTHVAVALRYVHGEMTSPQLVAKGGGVLAAAMRGIAQRHQIPIVQNPPLARLLYRELDIDQHVPPAHYAQVARIIVWVFAMRDARKAAYRSTTAAEGAAA</sequence>
<evidence type="ECO:0000313" key="4">
    <source>
        <dbReference type="Proteomes" id="UP000280434"/>
    </source>
</evidence>
<keyword evidence="4" id="KW-1185">Reference proteome</keyword>
<dbReference type="InterPro" id="IPR006135">
    <property type="entry name" value="T3SS_substrate_exporter"/>
</dbReference>
<dbReference type="GO" id="GO:0009306">
    <property type="term" value="P:protein secretion"/>
    <property type="evidence" value="ECO:0007669"/>
    <property type="project" value="InterPro"/>
</dbReference>
<evidence type="ECO:0000313" key="3">
    <source>
        <dbReference type="EMBL" id="RKP48408.1"/>
    </source>
</evidence>
<dbReference type="PRINTS" id="PR00950">
    <property type="entry name" value="TYPE3IMSPROT"/>
</dbReference>
<dbReference type="PANTHER" id="PTHR30531">
    <property type="entry name" value="FLAGELLAR BIOSYNTHETIC PROTEIN FLHB"/>
    <property type="match status" value="1"/>
</dbReference>
<name>A0A494XD33_9BURK</name>
<accession>A0A494XD33</accession>
<dbReference type="InterPro" id="IPR029025">
    <property type="entry name" value="T3SS_substrate_exporter_C"/>
</dbReference>
<evidence type="ECO:0000256" key="2">
    <source>
        <dbReference type="SAM" id="Phobius"/>
    </source>
</evidence>
<dbReference type="AlphaFoldDB" id="A0A494XD33"/>
<evidence type="ECO:0000256" key="1">
    <source>
        <dbReference type="ARBA" id="ARBA00010690"/>
    </source>
</evidence>
<keyword evidence="2" id="KW-0472">Membrane</keyword>
<dbReference type="GO" id="GO:0005886">
    <property type="term" value="C:plasma membrane"/>
    <property type="evidence" value="ECO:0007669"/>
    <property type="project" value="TreeGrafter"/>
</dbReference>
<comment type="similarity">
    <text evidence="1">Belongs to the type III secretion exporter family.</text>
</comment>
<organism evidence="3 4">
    <name type="scientific">Trinickia fusca</name>
    <dbReference type="NCBI Taxonomy" id="2419777"/>
    <lineage>
        <taxon>Bacteria</taxon>
        <taxon>Pseudomonadati</taxon>
        <taxon>Pseudomonadota</taxon>
        <taxon>Betaproteobacteria</taxon>
        <taxon>Burkholderiales</taxon>
        <taxon>Burkholderiaceae</taxon>
        <taxon>Trinickia</taxon>
    </lineage>
</organism>
<keyword evidence="2" id="KW-0812">Transmembrane</keyword>
<proteinExistence type="inferred from homology"/>
<dbReference type="Pfam" id="PF01312">
    <property type="entry name" value="Bac_export_2"/>
    <property type="match status" value="1"/>
</dbReference>
<gene>
    <name evidence="3" type="ORF">D7S89_13955</name>
</gene>
<dbReference type="SUPFAM" id="SSF160544">
    <property type="entry name" value="EscU C-terminal domain-like"/>
    <property type="match status" value="1"/>
</dbReference>
<protein>
    <submittedName>
        <fullName evidence="3">EscU/YscU/HrcU family type III secretion system export apparatus switch protein</fullName>
    </submittedName>
</protein>
<reference evidence="3 4" key="1">
    <citation type="submission" date="2018-10" db="EMBL/GenBank/DDBJ databases">
        <title>Paraburkholderia sp. 7MK8-2, isolated from soil.</title>
        <authorList>
            <person name="Gao Z.-H."/>
            <person name="Qiu L.-H."/>
        </authorList>
    </citation>
    <scope>NUCLEOTIDE SEQUENCE [LARGE SCALE GENOMIC DNA]</scope>
    <source>
        <strain evidence="3 4">7MK8-2</strain>
    </source>
</reference>
<dbReference type="RefSeq" id="WP_121278256.1">
    <property type="nucleotide sequence ID" value="NZ_RBZV01000004.1"/>
</dbReference>
<dbReference type="EMBL" id="RBZV01000004">
    <property type="protein sequence ID" value="RKP48408.1"/>
    <property type="molecule type" value="Genomic_DNA"/>
</dbReference>
<feature type="transmembrane region" description="Helical" evidence="2">
    <location>
        <begin position="142"/>
        <end position="163"/>
    </location>
</feature>